<reference evidence="1 8" key="2">
    <citation type="submission" date="2019-07" db="EMBL/GenBank/DDBJ databases">
        <title>antibiotic susceptibility of plant-derived lactic acid bacteria.</title>
        <authorList>
            <person name="Sugiyama M."/>
            <person name="Noda M."/>
        </authorList>
    </citation>
    <scope>NUCLEOTIDE SEQUENCE [LARGE SCALE GENOMIC DNA]</scope>
    <source>
        <strain evidence="1 8">15-1A</strain>
    </source>
</reference>
<evidence type="ECO:0000313" key="5">
    <source>
        <dbReference type="EMBL" id="OTP28249.1"/>
    </source>
</evidence>
<dbReference type="EMBL" id="BJWA01000003">
    <property type="protein sequence ID" value="GEL79405.1"/>
    <property type="molecule type" value="Genomic_DNA"/>
</dbReference>
<gene>
    <name evidence="5" type="ORF">A5802_001989</name>
    <name evidence="1" type="ORF">EM151A_0900</name>
    <name evidence="2" type="ORF">EM151A_1451</name>
    <name evidence="3" type="ORF">EMU01_05490</name>
    <name evidence="4" type="ORF">HI921_09105</name>
</gene>
<dbReference type="Proteomes" id="UP000509460">
    <property type="component" value="Chromosome"/>
</dbReference>
<reference evidence="5 6" key="1">
    <citation type="submission" date="2017-05" db="EMBL/GenBank/DDBJ databases">
        <title>The Genome Sequence of Enterococcus mundtii 6B1_DIV0119.</title>
        <authorList>
            <consortium name="The Broad Institute Genomics Platform"/>
            <consortium name="The Broad Institute Genomic Center for Infectious Diseases"/>
            <person name="Earl A."/>
            <person name="Manson A."/>
            <person name="Schwartman J."/>
            <person name="Gilmore M."/>
            <person name="Abouelleil A."/>
            <person name="Cao P."/>
            <person name="Chapman S."/>
            <person name="Cusick C."/>
            <person name="Shea T."/>
            <person name="Young S."/>
            <person name="Neafsey D."/>
            <person name="Nusbaum C."/>
            <person name="Birren B."/>
        </authorList>
    </citation>
    <scope>NUCLEOTIDE SEQUENCE [LARGE SCALE GENOMIC DNA]</scope>
    <source>
        <strain evidence="5 6">6B1_DIV0119</strain>
    </source>
</reference>
<dbReference type="AlphaFoldDB" id="A0A242L2A8"/>
<evidence type="ECO:0000313" key="3">
    <source>
        <dbReference type="EMBL" id="GEL79405.1"/>
    </source>
</evidence>
<evidence type="ECO:0000313" key="8">
    <source>
        <dbReference type="Proteomes" id="UP000509460"/>
    </source>
</evidence>
<dbReference type="EMBL" id="AP019810">
    <property type="protein sequence ID" value="BBM14138.1"/>
    <property type="molecule type" value="Genomic_DNA"/>
</dbReference>
<protein>
    <submittedName>
        <fullName evidence="4">XkdX family protein</fullName>
    </submittedName>
</protein>
<organism evidence="5 6">
    <name type="scientific">Enterococcus mundtii</name>
    <dbReference type="NCBI Taxonomy" id="53346"/>
    <lineage>
        <taxon>Bacteria</taxon>
        <taxon>Bacillati</taxon>
        <taxon>Bacillota</taxon>
        <taxon>Bacilli</taxon>
        <taxon>Lactobacillales</taxon>
        <taxon>Enterococcaceae</taxon>
        <taxon>Enterococcus</taxon>
    </lineage>
</organism>
<keyword evidence="7" id="KW-1185">Reference proteome</keyword>
<proteinExistence type="predicted"/>
<evidence type="ECO:0000313" key="9">
    <source>
        <dbReference type="Proteomes" id="UP000557857"/>
    </source>
</evidence>
<evidence type="ECO:0000313" key="6">
    <source>
        <dbReference type="Proteomes" id="UP000195024"/>
    </source>
</evidence>
<reference evidence="4 9" key="4">
    <citation type="submission" date="2020-04" db="EMBL/GenBank/DDBJ databases">
        <authorList>
            <person name="Abaymova A."/>
            <person name="Teymurazov M."/>
            <person name="Tazyna O."/>
            <person name="Chatushin Y."/>
            <person name="Svetoch E."/>
            <person name="Pereligyn V."/>
            <person name="Pohylenko V."/>
            <person name="Platonov M."/>
            <person name="Kartsev N."/>
            <person name="Skryabin Y."/>
            <person name="Sizova A."/>
            <person name="Solomentsev V."/>
            <person name="Kislichkina A."/>
            <person name="Bogun A."/>
        </authorList>
    </citation>
    <scope>NUCLEOTIDE SEQUENCE [LARGE SCALE GENOMIC DNA]</scope>
    <source>
        <strain evidence="4">SCPM-O-B-8398</strain>
        <strain evidence="9">SCPM-O-B-8398 (E28)</strain>
    </source>
</reference>
<accession>A0A242L2A8</accession>
<sequence>MFSYEQIERMYRQGFFTAEQVRMFVPLAISEKQLKKLLREVE</sequence>
<dbReference type="RefSeq" id="WP_023520196.1">
    <property type="nucleotide sequence ID" value="NZ_AP019810.1"/>
</dbReference>
<evidence type="ECO:0000313" key="4">
    <source>
        <dbReference type="EMBL" id="NMP58617.1"/>
    </source>
</evidence>
<dbReference type="EMBL" id="AP019810">
    <property type="protein sequence ID" value="BBM14656.1"/>
    <property type="molecule type" value="Genomic_DNA"/>
</dbReference>
<dbReference type="EMBL" id="JABCAG010000023">
    <property type="protein sequence ID" value="NMP58617.1"/>
    <property type="molecule type" value="Genomic_DNA"/>
</dbReference>
<evidence type="ECO:0000313" key="1">
    <source>
        <dbReference type="EMBL" id="BBM14138.1"/>
    </source>
</evidence>
<name>A0A242L2A8_ENTMU</name>
<dbReference type="InterPro" id="IPR010022">
    <property type="entry name" value="XkdX"/>
</dbReference>
<dbReference type="Proteomes" id="UP000195024">
    <property type="component" value="Unassembled WGS sequence"/>
</dbReference>
<dbReference type="Proteomes" id="UP000557857">
    <property type="component" value="Unassembled WGS sequence"/>
</dbReference>
<evidence type="ECO:0000313" key="7">
    <source>
        <dbReference type="Proteomes" id="UP000321175"/>
    </source>
</evidence>
<dbReference type="Proteomes" id="UP000321175">
    <property type="component" value="Unassembled WGS sequence"/>
</dbReference>
<dbReference type="GeneID" id="60998875"/>
<evidence type="ECO:0000313" key="2">
    <source>
        <dbReference type="EMBL" id="BBM14656.1"/>
    </source>
</evidence>
<reference evidence="3 7" key="3">
    <citation type="submission" date="2019-07" db="EMBL/GenBank/DDBJ databases">
        <title>Whole genome shotgun sequence of Enterococcus mundtii NBRC 100490.</title>
        <authorList>
            <person name="Hosoyama A."/>
            <person name="Uohara A."/>
            <person name="Ohji S."/>
            <person name="Ichikawa N."/>
        </authorList>
    </citation>
    <scope>NUCLEOTIDE SEQUENCE [LARGE SCALE GENOMIC DNA]</scope>
    <source>
        <strain evidence="3 7">NBRC 100490</strain>
    </source>
</reference>
<dbReference type="Pfam" id="PF09693">
    <property type="entry name" value="Phage_XkdX"/>
    <property type="match status" value="1"/>
</dbReference>
<dbReference type="EMBL" id="NGMS01000001">
    <property type="protein sequence ID" value="OTP28249.1"/>
    <property type="molecule type" value="Genomic_DNA"/>
</dbReference>